<accession>A4C135</accession>
<sequence>MRDDFTTKTKDIMAKRVGFTCSNPECQMLTVGPNSDENKNTSIGVAAHITAASKKGPRYDENLSSKERQGITNGVWLCQSCSVLIDRDTGKFSIELLKKWRDNAEKKASERLNTQLGKGAMFVDNKDMESIKPNGYYEKEFNGQKVKYFLDGKFLHVEHEQAAGIIAYYVMDEAGNIVEHKWPFPLEQYELIIQPDLILKVVPEILTNGLRKETVYMKWGKVAVIIRNSQKQLVHFHVEKGFTINHVEKKIWINPPEFN</sequence>
<dbReference type="eggNOG" id="COG1192">
    <property type="taxonomic scope" value="Bacteria"/>
</dbReference>
<dbReference type="EMBL" id="AAOG01000003">
    <property type="protein sequence ID" value="EAR11838.1"/>
    <property type="molecule type" value="Genomic_DNA"/>
</dbReference>
<proteinExistence type="predicted"/>
<dbReference type="STRING" id="313594.PI23P_10912"/>
<reference evidence="1 2" key="1">
    <citation type="submission" date="2006-02" db="EMBL/GenBank/DDBJ databases">
        <authorList>
            <person name="Murray A."/>
            <person name="Staley J."/>
            <person name="Ferriera S."/>
            <person name="Johnson J."/>
            <person name="Kravitz S."/>
            <person name="Halpern A."/>
            <person name="Remington K."/>
            <person name="Beeson K."/>
            <person name="Tran B."/>
            <person name="Rogers Y.-H."/>
            <person name="Friedman R."/>
            <person name="Venter J.C."/>
        </authorList>
    </citation>
    <scope>NUCLEOTIDE SEQUENCE [LARGE SCALE GENOMIC DNA]</scope>
    <source>
        <strain evidence="1 2">23-P</strain>
    </source>
</reference>
<dbReference type="Proteomes" id="UP000003053">
    <property type="component" value="Unassembled WGS sequence"/>
</dbReference>
<evidence type="ECO:0000313" key="2">
    <source>
        <dbReference type="Proteomes" id="UP000003053"/>
    </source>
</evidence>
<dbReference type="AlphaFoldDB" id="A4C135"/>
<organism evidence="1 2">
    <name type="scientific">Polaribacter irgensii 23-P</name>
    <dbReference type="NCBI Taxonomy" id="313594"/>
    <lineage>
        <taxon>Bacteria</taxon>
        <taxon>Pseudomonadati</taxon>
        <taxon>Bacteroidota</taxon>
        <taxon>Flavobacteriia</taxon>
        <taxon>Flavobacteriales</taxon>
        <taxon>Flavobacteriaceae</taxon>
    </lineage>
</organism>
<keyword evidence="2" id="KW-1185">Reference proteome</keyword>
<comment type="caution">
    <text evidence="1">The sequence shown here is derived from an EMBL/GenBank/DDBJ whole genome shotgun (WGS) entry which is preliminary data.</text>
</comment>
<name>A4C135_9FLAO</name>
<evidence type="ECO:0008006" key="3">
    <source>
        <dbReference type="Google" id="ProtNLM"/>
    </source>
</evidence>
<gene>
    <name evidence="1" type="ORF">PI23P_10912</name>
</gene>
<dbReference type="OrthoDB" id="5379188at2"/>
<protein>
    <recommendedName>
        <fullName evidence="3">HNH endonuclease</fullName>
    </recommendedName>
</protein>
<dbReference type="HOGENOM" id="CLU_1073058_0_0_10"/>
<evidence type="ECO:0000313" key="1">
    <source>
        <dbReference type="EMBL" id="EAR11838.1"/>
    </source>
</evidence>
<dbReference type="RefSeq" id="WP_004570798.1">
    <property type="nucleotide sequence ID" value="NZ_CH724148.1"/>
</dbReference>